<sequence>MALSRLLKIHRNNNISQSVYVDECENCSIFSGENLIMCAFYYKLYNIILRIINEKVVITIILTK</sequence>
<gene>
    <name evidence="1" type="ORF">CNEO2_120012</name>
</gene>
<dbReference type="AlphaFoldDB" id="A0AAD2DDJ2"/>
<comment type="caution">
    <text evidence="1">The sequence shown here is derived from an EMBL/GenBank/DDBJ whole genome shotgun (WGS) entry which is preliminary data.</text>
</comment>
<evidence type="ECO:0000313" key="1">
    <source>
        <dbReference type="EMBL" id="CAI3541578.1"/>
    </source>
</evidence>
<evidence type="ECO:0000313" key="2">
    <source>
        <dbReference type="Proteomes" id="UP001189143"/>
    </source>
</evidence>
<protein>
    <submittedName>
        <fullName evidence="1">Uncharacterized protein</fullName>
    </submittedName>
</protein>
<accession>A0AAD2DDJ2</accession>
<dbReference type="EMBL" id="CAMTCP010000033">
    <property type="protein sequence ID" value="CAI3541578.1"/>
    <property type="molecule type" value="Genomic_DNA"/>
</dbReference>
<proteinExistence type="predicted"/>
<reference evidence="1" key="1">
    <citation type="submission" date="2022-10" db="EMBL/GenBank/DDBJ databases">
        <authorList>
            <person name="Aires J."/>
            <person name="Mesa V."/>
        </authorList>
    </citation>
    <scope>NUCLEOTIDE SEQUENCE</scope>
    <source>
        <strain evidence="1">Clostridium neonatale JD116</strain>
    </source>
</reference>
<name>A0AAD2DDJ2_9CLOT</name>
<organism evidence="1 2">
    <name type="scientific">Clostridium neonatale</name>
    <dbReference type="NCBI Taxonomy" id="137838"/>
    <lineage>
        <taxon>Bacteria</taxon>
        <taxon>Bacillati</taxon>
        <taxon>Bacillota</taxon>
        <taxon>Clostridia</taxon>
        <taxon>Eubacteriales</taxon>
        <taxon>Clostridiaceae</taxon>
        <taxon>Clostridium</taxon>
    </lineage>
</organism>
<dbReference type="Proteomes" id="UP001189143">
    <property type="component" value="Unassembled WGS sequence"/>
</dbReference>